<gene>
    <name evidence="4" type="ORF">KSB_51550</name>
</gene>
<dbReference type="PANTHER" id="PTHR35176">
    <property type="entry name" value="HEME OXYGENASE HI_0854-RELATED"/>
    <property type="match status" value="1"/>
</dbReference>
<dbReference type="InterPro" id="IPR011576">
    <property type="entry name" value="Pyridox_Oxase_N"/>
</dbReference>
<accession>A0ABQ3UWH0</accession>
<dbReference type="RefSeq" id="WP_201373144.1">
    <property type="nucleotide sequence ID" value="NZ_BNJG01000002.1"/>
</dbReference>
<proteinExistence type="predicted"/>
<evidence type="ECO:0000256" key="2">
    <source>
        <dbReference type="SAM" id="MobiDB-lite"/>
    </source>
</evidence>
<feature type="region of interest" description="Disordered" evidence="2">
    <location>
        <begin position="1"/>
        <end position="20"/>
    </location>
</feature>
<organism evidence="4 5">
    <name type="scientific">Ktedonobacter robiniae</name>
    <dbReference type="NCBI Taxonomy" id="2778365"/>
    <lineage>
        <taxon>Bacteria</taxon>
        <taxon>Bacillati</taxon>
        <taxon>Chloroflexota</taxon>
        <taxon>Ktedonobacteria</taxon>
        <taxon>Ktedonobacterales</taxon>
        <taxon>Ktedonobacteraceae</taxon>
        <taxon>Ktedonobacter</taxon>
    </lineage>
</organism>
<keyword evidence="1" id="KW-0560">Oxidoreductase</keyword>
<dbReference type="Gene3D" id="2.30.110.10">
    <property type="entry name" value="Electron Transport, Fmn-binding Protein, Chain A"/>
    <property type="match status" value="1"/>
</dbReference>
<name>A0ABQ3UWH0_9CHLR</name>
<dbReference type="Proteomes" id="UP000654345">
    <property type="component" value="Unassembled WGS sequence"/>
</dbReference>
<dbReference type="Pfam" id="PF01243">
    <property type="entry name" value="PNPOx_N"/>
    <property type="match status" value="1"/>
</dbReference>
<dbReference type="InterPro" id="IPR012349">
    <property type="entry name" value="Split_barrel_FMN-bd"/>
</dbReference>
<evidence type="ECO:0000313" key="4">
    <source>
        <dbReference type="EMBL" id="GHO56680.1"/>
    </source>
</evidence>
<keyword evidence="5" id="KW-1185">Reference proteome</keyword>
<evidence type="ECO:0000259" key="3">
    <source>
        <dbReference type="Pfam" id="PF01243"/>
    </source>
</evidence>
<reference evidence="4 5" key="1">
    <citation type="journal article" date="2021" name="Int. J. Syst. Evol. Microbiol.">
        <title>Reticulibacter mediterranei gen. nov., sp. nov., within the new family Reticulibacteraceae fam. nov., and Ktedonospora formicarum gen. nov., sp. nov., Ktedonobacter robiniae sp. nov., Dictyobacter formicarum sp. nov. and Dictyobacter arantiisoli sp. nov., belonging to the class Ktedonobacteria.</title>
        <authorList>
            <person name="Yabe S."/>
            <person name="Zheng Y."/>
            <person name="Wang C.M."/>
            <person name="Sakai Y."/>
            <person name="Abe K."/>
            <person name="Yokota A."/>
            <person name="Donadio S."/>
            <person name="Cavaletti L."/>
            <person name="Monciardini P."/>
        </authorList>
    </citation>
    <scope>NUCLEOTIDE SEQUENCE [LARGE SCALE GENOMIC DNA]</scope>
    <source>
        <strain evidence="4 5">SOSP1-30</strain>
    </source>
</reference>
<evidence type="ECO:0000313" key="5">
    <source>
        <dbReference type="Proteomes" id="UP000654345"/>
    </source>
</evidence>
<sequence length="178" mass="20228">MNEPITPLDTQHSAPRGGVTPWEETHRVLETAELFWLSTVRADGRPHVTPLVAVWHDEALYFTATDTAQKTANLRGNPHVVLTTGCNQIDSFHKKEGLTVVVEGDAVRITDQDALERLASVWATKWDGDWPYQVRNGYFYLYDEDEQRVLTDSNLVFSVKPTKVFAFAIGRSQTRHQF</sequence>
<feature type="domain" description="Pyridoxamine 5'-phosphate oxidase N-terminal" evidence="3">
    <location>
        <begin position="23"/>
        <end position="120"/>
    </location>
</feature>
<dbReference type="InterPro" id="IPR052019">
    <property type="entry name" value="F420H2_bilvrd_red/Heme_oxyg"/>
</dbReference>
<dbReference type="EMBL" id="BNJG01000002">
    <property type="protein sequence ID" value="GHO56680.1"/>
    <property type="molecule type" value="Genomic_DNA"/>
</dbReference>
<dbReference type="PANTHER" id="PTHR35176:SF4">
    <property type="entry name" value="PYRIDOXAMINE 5'-PHOSPHATE OXIDASE-RELATED FMN-BINDING"/>
    <property type="match status" value="1"/>
</dbReference>
<comment type="caution">
    <text evidence="4">The sequence shown here is derived from an EMBL/GenBank/DDBJ whole genome shotgun (WGS) entry which is preliminary data.</text>
</comment>
<dbReference type="SUPFAM" id="SSF50475">
    <property type="entry name" value="FMN-binding split barrel"/>
    <property type="match status" value="1"/>
</dbReference>
<protein>
    <recommendedName>
        <fullName evidence="3">Pyridoxamine 5'-phosphate oxidase N-terminal domain-containing protein</fullName>
    </recommendedName>
</protein>
<evidence type="ECO:0000256" key="1">
    <source>
        <dbReference type="ARBA" id="ARBA00023002"/>
    </source>
</evidence>